<feature type="compositionally biased region" description="Polar residues" evidence="1">
    <location>
        <begin position="107"/>
        <end position="116"/>
    </location>
</feature>
<feature type="compositionally biased region" description="Polar residues" evidence="1">
    <location>
        <begin position="144"/>
        <end position="155"/>
    </location>
</feature>
<gene>
    <name evidence="2" type="ORF">DPMN_029216</name>
</gene>
<dbReference type="EMBL" id="JAIWYP010000002">
    <property type="protein sequence ID" value="KAH3866160.1"/>
    <property type="molecule type" value="Genomic_DNA"/>
</dbReference>
<feature type="region of interest" description="Disordered" evidence="1">
    <location>
        <begin position="102"/>
        <end position="167"/>
    </location>
</feature>
<keyword evidence="3" id="KW-1185">Reference proteome</keyword>
<reference evidence="2" key="1">
    <citation type="journal article" date="2019" name="bioRxiv">
        <title>The Genome of the Zebra Mussel, Dreissena polymorpha: A Resource for Invasive Species Research.</title>
        <authorList>
            <person name="McCartney M.A."/>
            <person name="Auch B."/>
            <person name="Kono T."/>
            <person name="Mallez S."/>
            <person name="Zhang Y."/>
            <person name="Obille A."/>
            <person name="Becker A."/>
            <person name="Abrahante J.E."/>
            <person name="Garbe J."/>
            <person name="Badalamenti J.P."/>
            <person name="Herman A."/>
            <person name="Mangelson H."/>
            <person name="Liachko I."/>
            <person name="Sullivan S."/>
            <person name="Sone E.D."/>
            <person name="Koren S."/>
            <person name="Silverstein K.A.T."/>
            <person name="Beckman K.B."/>
            <person name="Gohl D.M."/>
        </authorList>
    </citation>
    <scope>NUCLEOTIDE SEQUENCE</scope>
    <source>
        <strain evidence="2">Duluth1</strain>
        <tissue evidence="2">Whole animal</tissue>
    </source>
</reference>
<name>A0A9D4RH64_DREPO</name>
<accession>A0A9D4RH64</accession>
<organism evidence="2 3">
    <name type="scientific">Dreissena polymorpha</name>
    <name type="common">Zebra mussel</name>
    <name type="synonym">Mytilus polymorpha</name>
    <dbReference type="NCBI Taxonomy" id="45954"/>
    <lineage>
        <taxon>Eukaryota</taxon>
        <taxon>Metazoa</taxon>
        <taxon>Spiralia</taxon>
        <taxon>Lophotrochozoa</taxon>
        <taxon>Mollusca</taxon>
        <taxon>Bivalvia</taxon>
        <taxon>Autobranchia</taxon>
        <taxon>Heteroconchia</taxon>
        <taxon>Euheterodonta</taxon>
        <taxon>Imparidentia</taxon>
        <taxon>Neoheterodontei</taxon>
        <taxon>Myida</taxon>
        <taxon>Dreissenoidea</taxon>
        <taxon>Dreissenidae</taxon>
        <taxon>Dreissena</taxon>
    </lineage>
</organism>
<sequence>MSYVDDSFENGRDKWKNMGTRSDGSIGVISVNFNPPKVLMAIPGAGTNPTNAIIQLREIFQTGGSPEDDTQTVCDGAKTVCVPALDFHTVCDGARQSLRQAGHLQETPRQSVTLRGSLQDRRDPETVCDAARKSSRPAMHLQETPRQSATISSPSEHLEETSRQSATVPDSLLNRWGTCMRLRDSVRRCQDRLSASRRLPDRESQTVFYGAKTVWSPAGYSKTVCDGSNTCRRLSKVFDGARQSLRPEVHLQETPSQSATVSRRCKNTNSRFPDCLRWCQTVSQIGGAPARDSHTFCDVLRPSGQLQETPRQSVTVSDGPSLRRRLLKNLMQVCGRSLHRRRLSWSLLQVPRRSGRLSDTV</sequence>
<proteinExistence type="predicted"/>
<evidence type="ECO:0000313" key="3">
    <source>
        <dbReference type="Proteomes" id="UP000828390"/>
    </source>
</evidence>
<evidence type="ECO:0000313" key="2">
    <source>
        <dbReference type="EMBL" id="KAH3866160.1"/>
    </source>
</evidence>
<comment type="caution">
    <text evidence="2">The sequence shown here is derived from an EMBL/GenBank/DDBJ whole genome shotgun (WGS) entry which is preliminary data.</text>
</comment>
<protein>
    <submittedName>
        <fullName evidence="2">Uncharacterized protein</fullName>
    </submittedName>
</protein>
<dbReference type="AlphaFoldDB" id="A0A9D4RH64"/>
<dbReference type="Proteomes" id="UP000828390">
    <property type="component" value="Unassembled WGS sequence"/>
</dbReference>
<evidence type="ECO:0000256" key="1">
    <source>
        <dbReference type="SAM" id="MobiDB-lite"/>
    </source>
</evidence>
<reference evidence="2" key="2">
    <citation type="submission" date="2020-11" db="EMBL/GenBank/DDBJ databases">
        <authorList>
            <person name="McCartney M.A."/>
            <person name="Auch B."/>
            <person name="Kono T."/>
            <person name="Mallez S."/>
            <person name="Becker A."/>
            <person name="Gohl D.M."/>
            <person name="Silverstein K.A.T."/>
            <person name="Koren S."/>
            <person name="Bechman K.B."/>
            <person name="Herman A."/>
            <person name="Abrahante J.E."/>
            <person name="Garbe J."/>
        </authorList>
    </citation>
    <scope>NUCLEOTIDE SEQUENCE</scope>
    <source>
        <strain evidence="2">Duluth1</strain>
        <tissue evidence="2">Whole animal</tissue>
    </source>
</reference>